<dbReference type="PROSITE" id="PS51406">
    <property type="entry name" value="FIBRINOGEN_C_2"/>
    <property type="match status" value="1"/>
</dbReference>
<dbReference type="InterPro" id="IPR002181">
    <property type="entry name" value="Fibrinogen_a/b/g_C_dom"/>
</dbReference>
<feature type="domain" description="Fibrinogen C-terminal" evidence="3">
    <location>
        <begin position="330"/>
        <end position="537"/>
    </location>
</feature>
<evidence type="ECO:0000256" key="1">
    <source>
        <dbReference type="ARBA" id="ARBA00023157"/>
    </source>
</evidence>
<evidence type="ECO:0000259" key="3">
    <source>
        <dbReference type="PROSITE" id="PS51406"/>
    </source>
</evidence>
<keyword evidence="5" id="KW-1185">Reference proteome</keyword>
<dbReference type="Proteomes" id="UP001283361">
    <property type="component" value="Unassembled WGS sequence"/>
</dbReference>
<dbReference type="InterPro" id="IPR050373">
    <property type="entry name" value="Fibrinogen_C-term_domain"/>
</dbReference>
<organism evidence="4 5">
    <name type="scientific">Elysia crispata</name>
    <name type="common">lettuce slug</name>
    <dbReference type="NCBI Taxonomy" id="231223"/>
    <lineage>
        <taxon>Eukaryota</taxon>
        <taxon>Metazoa</taxon>
        <taxon>Spiralia</taxon>
        <taxon>Lophotrochozoa</taxon>
        <taxon>Mollusca</taxon>
        <taxon>Gastropoda</taxon>
        <taxon>Heterobranchia</taxon>
        <taxon>Euthyneura</taxon>
        <taxon>Panpulmonata</taxon>
        <taxon>Sacoglossa</taxon>
        <taxon>Placobranchoidea</taxon>
        <taxon>Plakobranchidae</taxon>
        <taxon>Elysia</taxon>
    </lineage>
</organism>
<gene>
    <name evidence="4" type="ORF">RRG08_050003</name>
</gene>
<dbReference type="InterPro" id="IPR036056">
    <property type="entry name" value="Fibrinogen-like_C"/>
</dbReference>
<dbReference type="EMBL" id="JAWDGP010000265">
    <property type="protein sequence ID" value="KAK3802114.1"/>
    <property type="molecule type" value="Genomic_DNA"/>
</dbReference>
<sequence>MRGLLLFTLIGLLALCKGLELTLKRNKVIGGSICGNLFCGVKITSSEDPIPDFQSYNSVSNLTIFRALPGASDGSSGSSAEKFEQIASVGLEQPKVKKFLEECNIFGVQKSDQTFLQLHILNQEYCDSNFACQARGTDSEGRELVTTTQLMQVVGEEDKATDQGGPDSTVSLKLLSAAQQADEKMVLIEKLLQNLDEKVDLVKKVFRDGMVSLEQKLGEPIIAELKDIEEEVKNVDSKVSALSGCDSQGNLPPGDDILPSQTLLDILATTGRLEGTLNSTANLFVRLEQSNDESETCTKENFNTSIEAMTSRLESMLRDQEPGSQRGVTHPDDLFPGTCKQMAQVMQAKGEQGILGEFFPCDMTTQGGGWIVIQRRATGDVDFYRGWEEYKEGFGSFDGDFWLGNDKIHAITSRGTHELRVELEYKGERKFAHYKIFSLGDEISRYVLTVLDYDGTAGDSLSRHHGQQFTTKDRDNDARRSGNCADRYHGAWWYLSCHDSNLNGKWDVSGDYSGLTWRKFTGRNSVTFSEMKIRRAKK</sequence>
<name>A0AAE1B9X0_9GAST</name>
<dbReference type="SMART" id="SM00186">
    <property type="entry name" value="FBG"/>
    <property type="match status" value="1"/>
</dbReference>
<feature type="signal peptide" evidence="2">
    <location>
        <begin position="1"/>
        <end position="18"/>
    </location>
</feature>
<comment type="caution">
    <text evidence="4">The sequence shown here is derived from an EMBL/GenBank/DDBJ whole genome shotgun (WGS) entry which is preliminary data.</text>
</comment>
<proteinExistence type="predicted"/>
<dbReference type="GO" id="GO:0005615">
    <property type="term" value="C:extracellular space"/>
    <property type="evidence" value="ECO:0007669"/>
    <property type="project" value="TreeGrafter"/>
</dbReference>
<dbReference type="PANTHER" id="PTHR19143">
    <property type="entry name" value="FIBRINOGEN/TENASCIN/ANGIOPOEITIN"/>
    <property type="match status" value="1"/>
</dbReference>
<accession>A0AAE1B9X0</accession>
<evidence type="ECO:0000313" key="4">
    <source>
        <dbReference type="EMBL" id="KAK3802114.1"/>
    </source>
</evidence>
<dbReference type="AlphaFoldDB" id="A0AAE1B9X0"/>
<dbReference type="Pfam" id="PF00147">
    <property type="entry name" value="Fibrinogen_C"/>
    <property type="match status" value="1"/>
</dbReference>
<dbReference type="InterPro" id="IPR014716">
    <property type="entry name" value="Fibrinogen_a/b/g_C_1"/>
</dbReference>
<feature type="chain" id="PRO_5042203629" description="Fibrinogen C-terminal domain-containing protein" evidence="2">
    <location>
        <begin position="19"/>
        <end position="538"/>
    </location>
</feature>
<keyword evidence="1" id="KW-1015">Disulfide bond</keyword>
<keyword evidence="2" id="KW-0732">Signal</keyword>
<dbReference type="Gene3D" id="3.90.215.10">
    <property type="entry name" value="Gamma Fibrinogen, chain A, domain 1"/>
    <property type="match status" value="1"/>
</dbReference>
<dbReference type="SUPFAM" id="SSF56496">
    <property type="entry name" value="Fibrinogen C-terminal domain-like"/>
    <property type="match status" value="1"/>
</dbReference>
<protein>
    <recommendedName>
        <fullName evidence="3">Fibrinogen C-terminal domain-containing protein</fullName>
    </recommendedName>
</protein>
<dbReference type="CDD" id="cd00087">
    <property type="entry name" value="FReD"/>
    <property type="match status" value="1"/>
</dbReference>
<reference evidence="4" key="1">
    <citation type="journal article" date="2023" name="G3 (Bethesda)">
        <title>A reference genome for the long-term kleptoplast-retaining sea slug Elysia crispata morphotype clarki.</title>
        <authorList>
            <person name="Eastman K.E."/>
            <person name="Pendleton A.L."/>
            <person name="Shaikh M.A."/>
            <person name="Suttiyut T."/>
            <person name="Ogas R."/>
            <person name="Tomko P."/>
            <person name="Gavelis G."/>
            <person name="Widhalm J.R."/>
            <person name="Wisecaver J.H."/>
        </authorList>
    </citation>
    <scope>NUCLEOTIDE SEQUENCE</scope>
    <source>
        <strain evidence="4">ECLA1</strain>
    </source>
</reference>
<dbReference type="InterPro" id="IPR020837">
    <property type="entry name" value="Fibrinogen_CS"/>
</dbReference>
<evidence type="ECO:0000313" key="5">
    <source>
        <dbReference type="Proteomes" id="UP001283361"/>
    </source>
</evidence>
<dbReference type="PROSITE" id="PS00514">
    <property type="entry name" value="FIBRINOGEN_C_1"/>
    <property type="match status" value="1"/>
</dbReference>
<evidence type="ECO:0000256" key="2">
    <source>
        <dbReference type="SAM" id="SignalP"/>
    </source>
</evidence>